<feature type="transmembrane region" description="Helical" evidence="5">
    <location>
        <begin position="139"/>
        <end position="161"/>
    </location>
</feature>
<organism evidence="6 7">
    <name type="scientific">Tuber borchii</name>
    <name type="common">White truffle</name>
    <dbReference type="NCBI Taxonomy" id="42251"/>
    <lineage>
        <taxon>Eukaryota</taxon>
        <taxon>Fungi</taxon>
        <taxon>Dikarya</taxon>
        <taxon>Ascomycota</taxon>
        <taxon>Pezizomycotina</taxon>
        <taxon>Pezizomycetes</taxon>
        <taxon>Pezizales</taxon>
        <taxon>Tuberaceae</taxon>
        <taxon>Tuber</taxon>
    </lineage>
</organism>
<feature type="transmembrane region" description="Helical" evidence="5">
    <location>
        <begin position="44"/>
        <end position="63"/>
    </location>
</feature>
<keyword evidence="4 5" id="KW-0472">Membrane</keyword>
<dbReference type="Pfam" id="PF04193">
    <property type="entry name" value="PQ-loop"/>
    <property type="match status" value="1"/>
</dbReference>
<proteinExistence type="predicted"/>
<comment type="caution">
    <text evidence="6">The sequence shown here is derived from an EMBL/GenBank/DDBJ whole genome shotgun (WGS) entry which is preliminary data.</text>
</comment>
<evidence type="ECO:0000256" key="1">
    <source>
        <dbReference type="ARBA" id="ARBA00004141"/>
    </source>
</evidence>
<dbReference type="Proteomes" id="UP000244722">
    <property type="component" value="Unassembled WGS sequence"/>
</dbReference>
<sequence length="277" mass="30442">MPAQESIPPAANVLGTIGTVLWCVQLIPQIWYNYKNKSTEGLPAIMMLVWGFAGVPFGAYAVIQLTQSFTKNLNIPIQIQPQCFASLSLISWAQCLHYSSGWAIWSSSLLALGVAAACAGAEVALILTLRPIYDRGIEWPMLIVGITASILLAAGLIPPYFEIWKRRGRVVGIDFVFLSIDWFGALFSIMSLVAQHTFDYLGGVLYLVVILLESGIFISHWVWLFRTRKQRKAEKEADATVAAATAVTSPALVDERSCDIASTTESSNKEVELKQEV</sequence>
<dbReference type="SMART" id="SM00679">
    <property type="entry name" value="CTNS"/>
    <property type="match status" value="2"/>
</dbReference>
<reference evidence="6 7" key="1">
    <citation type="submission" date="2017-04" db="EMBL/GenBank/DDBJ databases">
        <title>Draft genome sequence of Tuber borchii Vittad., a whitish edible truffle.</title>
        <authorList>
            <consortium name="DOE Joint Genome Institute"/>
            <person name="Murat C."/>
            <person name="Kuo A."/>
            <person name="Barry K.W."/>
            <person name="Clum A."/>
            <person name="Dockter R.B."/>
            <person name="Fauchery L."/>
            <person name="Iotti M."/>
            <person name="Kohler A."/>
            <person name="Labutti K."/>
            <person name="Lindquist E.A."/>
            <person name="Lipzen A."/>
            <person name="Ohm R.A."/>
            <person name="Wang M."/>
            <person name="Grigoriev I.V."/>
            <person name="Zambonelli A."/>
            <person name="Martin F.M."/>
        </authorList>
    </citation>
    <scope>NUCLEOTIDE SEQUENCE [LARGE SCALE GENOMIC DNA]</scope>
    <source>
        <strain evidence="6 7">Tbo3840</strain>
    </source>
</reference>
<name>A0A2T6ZF61_TUBBO</name>
<feature type="transmembrane region" description="Helical" evidence="5">
    <location>
        <begin position="173"/>
        <end position="194"/>
    </location>
</feature>
<keyword evidence="7" id="KW-1185">Reference proteome</keyword>
<evidence type="ECO:0000256" key="2">
    <source>
        <dbReference type="ARBA" id="ARBA00022692"/>
    </source>
</evidence>
<dbReference type="PANTHER" id="PTHR16201:SF37">
    <property type="entry name" value="PQ-LOOP REPEAT-CONTAINING PROTEIN"/>
    <property type="match status" value="1"/>
</dbReference>
<dbReference type="EMBL" id="NESQ01000321">
    <property type="protein sequence ID" value="PUU74130.1"/>
    <property type="molecule type" value="Genomic_DNA"/>
</dbReference>
<evidence type="ECO:0000256" key="5">
    <source>
        <dbReference type="SAM" id="Phobius"/>
    </source>
</evidence>
<evidence type="ECO:0000256" key="3">
    <source>
        <dbReference type="ARBA" id="ARBA00022989"/>
    </source>
</evidence>
<feature type="transmembrane region" description="Helical" evidence="5">
    <location>
        <begin position="109"/>
        <end position="133"/>
    </location>
</feature>
<keyword evidence="2 5" id="KW-0812">Transmembrane</keyword>
<dbReference type="Gene3D" id="1.20.1280.290">
    <property type="match status" value="1"/>
</dbReference>
<evidence type="ECO:0000313" key="7">
    <source>
        <dbReference type="Proteomes" id="UP000244722"/>
    </source>
</evidence>
<feature type="transmembrane region" description="Helical" evidence="5">
    <location>
        <begin position="12"/>
        <end position="32"/>
    </location>
</feature>
<evidence type="ECO:0000313" key="6">
    <source>
        <dbReference type="EMBL" id="PUU74130.1"/>
    </source>
</evidence>
<keyword evidence="3 5" id="KW-1133">Transmembrane helix</keyword>
<dbReference type="OrthoDB" id="407617at2759"/>
<gene>
    <name evidence="6" type="ORF">B9Z19DRAFT_480048</name>
</gene>
<comment type="subcellular location">
    <subcellularLocation>
        <location evidence="1">Membrane</location>
        <topology evidence="1">Multi-pass membrane protein</topology>
    </subcellularLocation>
</comment>
<dbReference type="AlphaFoldDB" id="A0A2T6ZF61"/>
<evidence type="ECO:0000256" key="4">
    <source>
        <dbReference type="ARBA" id="ARBA00023136"/>
    </source>
</evidence>
<dbReference type="GO" id="GO:0016020">
    <property type="term" value="C:membrane"/>
    <property type="evidence" value="ECO:0007669"/>
    <property type="project" value="UniProtKB-SubCell"/>
</dbReference>
<dbReference type="PANTHER" id="PTHR16201">
    <property type="entry name" value="SEVEN TRANSMEMBRANE PROTEIN 1-RELATED"/>
    <property type="match status" value="1"/>
</dbReference>
<feature type="transmembrane region" description="Helical" evidence="5">
    <location>
        <begin position="200"/>
        <end position="225"/>
    </location>
</feature>
<protein>
    <submittedName>
        <fullName evidence="6">PQ loop repeat-domain-containing protein</fullName>
    </submittedName>
</protein>
<dbReference type="InterPro" id="IPR006603">
    <property type="entry name" value="PQ-loop_rpt"/>
</dbReference>
<accession>A0A2T6ZF61</accession>
<dbReference type="InterPro" id="IPR051415">
    <property type="entry name" value="LAAT-1"/>
</dbReference>